<feature type="transmembrane region" description="Helical" evidence="10">
    <location>
        <begin position="58"/>
        <end position="81"/>
    </location>
</feature>
<evidence type="ECO:0000256" key="6">
    <source>
        <dbReference type="ARBA" id="ARBA00022989"/>
    </source>
</evidence>
<comment type="similarity">
    <text evidence="10">Belongs to the insect chemoreceptor superfamily. Heteromeric odorant receptor channel (TC 1.A.69) family.</text>
</comment>
<evidence type="ECO:0000256" key="10">
    <source>
        <dbReference type="RuleBase" id="RU351113"/>
    </source>
</evidence>
<dbReference type="PANTHER" id="PTHR21137:SF35">
    <property type="entry name" value="ODORANT RECEPTOR 19A-RELATED"/>
    <property type="match status" value="1"/>
</dbReference>
<evidence type="ECO:0000256" key="4">
    <source>
        <dbReference type="ARBA" id="ARBA00022692"/>
    </source>
</evidence>
<organism evidence="11">
    <name type="scientific">Campoletis chlorideae</name>
    <dbReference type="NCBI Taxonomy" id="219166"/>
    <lineage>
        <taxon>Eukaryota</taxon>
        <taxon>Metazoa</taxon>
        <taxon>Ecdysozoa</taxon>
        <taxon>Arthropoda</taxon>
        <taxon>Hexapoda</taxon>
        <taxon>Insecta</taxon>
        <taxon>Pterygota</taxon>
        <taxon>Neoptera</taxon>
        <taxon>Endopterygota</taxon>
        <taxon>Hymenoptera</taxon>
        <taxon>Apocrita</taxon>
        <taxon>Ichneumonoidea</taxon>
        <taxon>Ichneumonidae</taxon>
        <taxon>Campopleginae</taxon>
        <taxon>Dusona group</taxon>
        <taxon>Campoletis</taxon>
    </lineage>
</organism>
<evidence type="ECO:0000256" key="7">
    <source>
        <dbReference type="ARBA" id="ARBA00023136"/>
    </source>
</evidence>
<keyword evidence="4 10" id="KW-0812">Transmembrane</keyword>
<feature type="transmembrane region" description="Helical" evidence="10">
    <location>
        <begin position="395"/>
        <end position="414"/>
    </location>
</feature>
<dbReference type="GO" id="GO:0004984">
    <property type="term" value="F:olfactory receptor activity"/>
    <property type="evidence" value="ECO:0007669"/>
    <property type="project" value="InterPro"/>
</dbReference>
<feature type="transmembrane region" description="Helical" evidence="10">
    <location>
        <begin position="93"/>
        <end position="112"/>
    </location>
</feature>
<feature type="transmembrane region" description="Helical" evidence="10">
    <location>
        <begin position="292"/>
        <end position="310"/>
    </location>
</feature>
<evidence type="ECO:0000256" key="5">
    <source>
        <dbReference type="ARBA" id="ARBA00022725"/>
    </source>
</evidence>
<sequence>MIRCIYMSDNVDNSKAVKNVNYENDIKQTFKYTRWFLLFLGIWTIIKKNYLGRSKIKYFSIILCCTVMIVFTFIPAALHTIFREKNPLKKLNLMGPVSSSFASFLKYIFIVFRAKDIKKCVEKIENDWIRIESENEREIMRRNATIGRGITIFCSLFLYTGGMSYHAILPILKGSKTNEFNVTIRPLVYPGYDIFVDPQTSPTYEILFFLVCVSAFVRYTVTITICNLAAVFVSHVCGQIEIVVLRLNMIFHDITDERLRLKDIENRLSLVIQCHARGVRLSSSIDEALSEVFLIEVVAATGIICLLEYYCMTVWSKSEISAMITYFILLTSYVFNIFILCYIGELLKGQFQKIARAAYMIEWHRLPGKNGLAIVLIMVMSNSSRQLSAGRMMNFSMSSFGVIMKTSVMYLNMLRAIAV</sequence>
<dbReference type="GO" id="GO:0005549">
    <property type="term" value="F:odorant binding"/>
    <property type="evidence" value="ECO:0007669"/>
    <property type="project" value="InterPro"/>
</dbReference>
<evidence type="ECO:0000256" key="1">
    <source>
        <dbReference type="ARBA" id="ARBA00004651"/>
    </source>
</evidence>
<dbReference type="PANTHER" id="PTHR21137">
    <property type="entry name" value="ODORANT RECEPTOR"/>
    <property type="match status" value="1"/>
</dbReference>
<keyword evidence="8 10" id="KW-0675">Receptor</keyword>
<comment type="subcellular location">
    <subcellularLocation>
        <location evidence="1 10">Cell membrane</location>
        <topology evidence="1 10">Multi-pass membrane protein</topology>
    </subcellularLocation>
</comment>
<keyword evidence="5 10" id="KW-0552">Olfaction</keyword>
<accession>A0A346D3W8</accession>
<keyword evidence="9 10" id="KW-0807">Transducer</keyword>
<dbReference type="AlphaFoldDB" id="A0A346D3W8"/>
<evidence type="ECO:0000256" key="2">
    <source>
        <dbReference type="ARBA" id="ARBA00022475"/>
    </source>
</evidence>
<dbReference type="Pfam" id="PF02949">
    <property type="entry name" value="7tm_6"/>
    <property type="match status" value="1"/>
</dbReference>
<reference evidence="11" key="2">
    <citation type="submission" date="2018-01" db="EMBL/GenBank/DDBJ databases">
        <authorList>
            <person name="Gaut B.S."/>
            <person name="Morton B.R."/>
            <person name="Clegg M.T."/>
            <person name="Duvall M.R."/>
        </authorList>
    </citation>
    <scope>NUCLEOTIDE SEQUENCE</scope>
    <source>
        <strain evidence="11">CchlOR19</strain>
    </source>
</reference>
<feature type="transmembrane region" description="Helical" evidence="10">
    <location>
        <begin position="150"/>
        <end position="172"/>
    </location>
</feature>
<keyword evidence="6 10" id="KW-1133">Transmembrane helix</keyword>
<reference evidence="11" key="1">
    <citation type="journal article" date="2018" name="Insect Mol. Biol.">
        <title>An odorant receptor mediates the attractiveness of cis-jasmone to Campoletis chlorideae, the endoparasitoid of Helicoverpa armigera.</title>
        <authorList>
            <person name="Sun Y.L."/>
            <person name="Dong J.F."/>
            <person name="Ning C."/>
            <person name="Ding P.P."/>
            <person name="Huang L.Q."/>
            <person name="Sun J.G."/>
            <person name="Wang C.Z."/>
        </authorList>
    </citation>
    <scope>NUCLEOTIDE SEQUENCE</scope>
    <source>
        <strain evidence="11">CchlOR19</strain>
    </source>
</reference>
<dbReference type="GO" id="GO:0007165">
    <property type="term" value="P:signal transduction"/>
    <property type="evidence" value="ECO:0007669"/>
    <property type="project" value="UniProtKB-KW"/>
</dbReference>
<keyword evidence="2" id="KW-1003">Cell membrane</keyword>
<evidence type="ECO:0000256" key="9">
    <source>
        <dbReference type="ARBA" id="ARBA00023224"/>
    </source>
</evidence>
<keyword evidence="7 10" id="KW-0472">Membrane</keyword>
<evidence type="ECO:0000313" key="11">
    <source>
        <dbReference type="EMBL" id="AXM05138.1"/>
    </source>
</evidence>
<dbReference type="EMBL" id="MG859310">
    <property type="protein sequence ID" value="AXM05138.1"/>
    <property type="molecule type" value="mRNA"/>
</dbReference>
<feature type="transmembrane region" description="Helical" evidence="10">
    <location>
        <begin position="206"/>
        <end position="233"/>
    </location>
</feature>
<protein>
    <recommendedName>
        <fullName evidence="10">Odorant receptor</fullName>
    </recommendedName>
</protein>
<evidence type="ECO:0000256" key="3">
    <source>
        <dbReference type="ARBA" id="ARBA00022606"/>
    </source>
</evidence>
<keyword evidence="3 10" id="KW-0716">Sensory transduction</keyword>
<dbReference type="InterPro" id="IPR004117">
    <property type="entry name" value="7tm6_olfct_rcpt"/>
</dbReference>
<evidence type="ECO:0000256" key="8">
    <source>
        <dbReference type="ARBA" id="ARBA00023170"/>
    </source>
</evidence>
<name>A0A346D3W8_9HYME</name>
<dbReference type="GO" id="GO:0005886">
    <property type="term" value="C:plasma membrane"/>
    <property type="evidence" value="ECO:0007669"/>
    <property type="project" value="UniProtKB-SubCell"/>
</dbReference>
<proteinExistence type="evidence at transcript level"/>
<feature type="transmembrane region" description="Helical" evidence="10">
    <location>
        <begin position="322"/>
        <end position="345"/>
    </location>
</feature>